<dbReference type="InterPro" id="IPR036102">
    <property type="entry name" value="OsmC/Ohrsf"/>
</dbReference>
<dbReference type="EMBL" id="JBHTMY010000002">
    <property type="protein sequence ID" value="MFD1314480.1"/>
    <property type="molecule type" value="Genomic_DNA"/>
</dbReference>
<dbReference type="Proteomes" id="UP001597201">
    <property type="component" value="Unassembled WGS sequence"/>
</dbReference>
<dbReference type="Gene3D" id="3.30.300.20">
    <property type="match status" value="1"/>
</dbReference>
<sequence>MKEQQYKIRIEWSGNVGEGTAFYNAYQRDFRLSAYNKGQVILGSSDPAFLGDPERFNPEEMLVASISSCHMLWYLHLCASQKIVVTSYDDHAEGFMQEKEDGSGFFSKVILKPKITLFNIADQHKADLLHKKANEMCFIANSCNFEILHEASYSENTLY</sequence>
<evidence type="ECO:0000313" key="1">
    <source>
        <dbReference type="EMBL" id="MFD1314480.1"/>
    </source>
</evidence>
<keyword evidence="2" id="KW-1185">Reference proteome</keyword>
<dbReference type="InterPro" id="IPR003718">
    <property type="entry name" value="OsmC/Ohr_fam"/>
</dbReference>
<reference evidence="2" key="1">
    <citation type="journal article" date="2019" name="Int. J. Syst. Evol. Microbiol.">
        <title>The Global Catalogue of Microorganisms (GCM) 10K type strain sequencing project: providing services to taxonomists for standard genome sequencing and annotation.</title>
        <authorList>
            <consortium name="The Broad Institute Genomics Platform"/>
            <consortium name="The Broad Institute Genome Sequencing Center for Infectious Disease"/>
            <person name="Wu L."/>
            <person name="Ma J."/>
        </authorList>
    </citation>
    <scope>NUCLEOTIDE SEQUENCE [LARGE SCALE GENOMIC DNA]</scope>
    <source>
        <strain evidence="2">CCUG 61485</strain>
    </source>
</reference>
<dbReference type="RefSeq" id="WP_377176121.1">
    <property type="nucleotide sequence ID" value="NZ_JBHTMY010000002.1"/>
</dbReference>
<accession>A0ABW3XZ71</accession>
<organism evidence="1 2">
    <name type="scientific">Namhaeicola litoreus</name>
    <dbReference type="NCBI Taxonomy" id="1052145"/>
    <lineage>
        <taxon>Bacteria</taxon>
        <taxon>Pseudomonadati</taxon>
        <taxon>Bacteroidota</taxon>
        <taxon>Flavobacteriia</taxon>
        <taxon>Flavobacteriales</taxon>
        <taxon>Flavobacteriaceae</taxon>
        <taxon>Namhaeicola</taxon>
    </lineage>
</organism>
<dbReference type="InterPro" id="IPR015946">
    <property type="entry name" value="KH_dom-like_a/b"/>
</dbReference>
<dbReference type="SUPFAM" id="SSF82784">
    <property type="entry name" value="OsmC-like"/>
    <property type="match status" value="1"/>
</dbReference>
<gene>
    <name evidence="1" type="ORF">ACFQ39_02540</name>
</gene>
<dbReference type="Pfam" id="PF02566">
    <property type="entry name" value="OsmC"/>
    <property type="match status" value="1"/>
</dbReference>
<proteinExistence type="predicted"/>
<name>A0ABW3XZ71_9FLAO</name>
<comment type="caution">
    <text evidence="1">The sequence shown here is derived from an EMBL/GenBank/DDBJ whole genome shotgun (WGS) entry which is preliminary data.</text>
</comment>
<evidence type="ECO:0000313" key="2">
    <source>
        <dbReference type="Proteomes" id="UP001597201"/>
    </source>
</evidence>
<protein>
    <submittedName>
        <fullName evidence="1">OsmC family protein</fullName>
    </submittedName>
</protein>
<dbReference type="PANTHER" id="PTHR42830">
    <property type="entry name" value="OSMOTICALLY INDUCIBLE FAMILY PROTEIN"/>
    <property type="match status" value="1"/>
</dbReference>
<dbReference type="InterPro" id="IPR052707">
    <property type="entry name" value="OsmC_Ohr_Peroxiredoxin"/>
</dbReference>
<dbReference type="PANTHER" id="PTHR42830:SF2">
    <property type="entry name" value="OSMC_OHR FAMILY PROTEIN"/>
    <property type="match status" value="1"/>
</dbReference>